<dbReference type="EMBL" id="JACEFO010002208">
    <property type="protein sequence ID" value="KAF8673234.1"/>
    <property type="molecule type" value="Genomic_DNA"/>
</dbReference>
<feature type="domain" description="F-box" evidence="2">
    <location>
        <begin position="585"/>
        <end position="626"/>
    </location>
</feature>
<protein>
    <recommendedName>
        <fullName evidence="2">F-box domain-containing protein</fullName>
    </recommendedName>
</protein>
<name>A0A835E7A0_9POAL</name>
<evidence type="ECO:0000313" key="3">
    <source>
        <dbReference type="EMBL" id="KAF8673234.1"/>
    </source>
</evidence>
<keyword evidence="4" id="KW-1185">Reference proteome</keyword>
<dbReference type="InterPro" id="IPR001810">
    <property type="entry name" value="F-box_dom"/>
</dbReference>
<sequence length="970" mass="107668">MLRSPDNSPFPKNSTPHRRAANGGERPPLTPPGVRFLHCGCRYPVPPPHSVRPLPLITPPRRGISSLSCDCQPLLRPPLPVAVSTEQQRQHSSSAAVFDSVSRASIPSPADSAPLPFVPYPALAAGRARKVFDALPVRLIARLAAPMEQAPPCWPPQSWSDIPLVLAGMVLGRLPAHVDRVRIAAVCPQWRAAARQGGLPPPMPLLLLPDATVYSLPGRGPFHFPSCAGYTDTCGDWLVFSGEDGYFLKNPFSNATAMLPPLSRIQFQHVGGESVNVVAGAWMEIYQREELVASKIMFCSPHLVAAIIRFRHGGTTWIAVCQPGATSFWSVRVDHRWTPMFLDLVFHQGKLYSLDGVDTLLAVDVSVDPSTGDPSVSQIQRVISGIRACRAAHLTVHYLVESHGALLVVCRMIDQRLEPGQWDRIEDVAAEQNWFEVYEANFEQSRWAKVTTLGDDHVLFLCQRWCRSVSISYNEMPGDRIFFMDTDEEYYLCYSKEASSSCRVYDMRDGKVSTPLPLLSWKPGKVLSLDGYVASLFVNLNHRYLEPSVNGHDISIYVEMKAKFLRVVLLGQQMAEATGPSWSDIPVDLAGKILGRLPALADRVRFAAVCPQWRAAALQGRLPPPMPLLLLPDATVYSLPGSEPFHFSSCVGHRDACGDWLVFSGEDGFFLRSPLTNATVTLPPLSRIRVQHVGEGEAGRARMEMCEGEELFAPKIMFCSPHLVAATVRFRTETRIAVCQPGATSYWSVHVDHSWTPLFIDMVLHQGKLCSIGNMGALLAIDVTVDHSTGDPSVSQIQEVISGILASQLPYRGFGTMEVPYLVESCGALLCVWRMIDLLYEPGQCDRIEDVAAKQNRFEVYEANFEESRWDKVTTLGDDQVLFLCQQCSRSVSISYNEMAGDHIFFMDTDDGYYVFYSKEASSSCRVYDMRDGKVSTPLPMVSWKQPGKLWGKTREASVFPFSMFQPFRA</sequence>
<reference evidence="3" key="1">
    <citation type="submission" date="2020-07" db="EMBL/GenBank/DDBJ databases">
        <title>Genome sequence and genetic diversity analysis of an under-domesticated orphan crop, white fonio (Digitaria exilis).</title>
        <authorList>
            <person name="Bennetzen J.L."/>
            <person name="Chen S."/>
            <person name="Ma X."/>
            <person name="Wang X."/>
            <person name="Yssel A.E.J."/>
            <person name="Chaluvadi S.R."/>
            <person name="Johnson M."/>
            <person name="Gangashetty P."/>
            <person name="Hamidou F."/>
            <person name="Sanogo M.D."/>
            <person name="Zwaenepoel A."/>
            <person name="Wallace J."/>
            <person name="Van De Peer Y."/>
            <person name="Van Deynze A."/>
        </authorList>
    </citation>
    <scope>NUCLEOTIDE SEQUENCE</scope>
    <source>
        <tissue evidence="3">Leaves</tissue>
    </source>
</reference>
<evidence type="ECO:0000313" key="4">
    <source>
        <dbReference type="Proteomes" id="UP000636709"/>
    </source>
</evidence>
<organism evidence="3 4">
    <name type="scientific">Digitaria exilis</name>
    <dbReference type="NCBI Taxonomy" id="1010633"/>
    <lineage>
        <taxon>Eukaryota</taxon>
        <taxon>Viridiplantae</taxon>
        <taxon>Streptophyta</taxon>
        <taxon>Embryophyta</taxon>
        <taxon>Tracheophyta</taxon>
        <taxon>Spermatophyta</taxon>
        <taxon>Magnoliopsida</taxon>
        <taxon>Liliopsida</taxon>
        <taxon>Poales</taxon>
        <taxon>Poaceae</taxon>
        <taxon>PACMAD clade</taxon>
        <taxon>Panicoideae</taxon>
        <taxon>Panicodae</taxon>
        <taxon>Paniceae</taxon>
        <taxon>Anthephorinae</taxon>
        <taxon>Digitaria</taxon>
    </lineage>
</organism>
<gene>
    <name evidence="3" type="ORF">HU200_048786</name>
</gene>
<proteinExistence type="predicted"/>
<dbReference type="Pfam" id="PF03478">
    <property type="entry name" value="Beta-prop_KIB1-4"/>
    <property type="match status" value="2"/>
</dbReference>
<dbReference type="Gene3D" id="1.20.1280.50">
    <property type="match status" value="1"/>
</dbReference>
<dbReference type="PANTHER" id="PTHR33110">
    <property type="entry name" value="F-BOX/KELCH-REPEAT PROTEIN-RELATED"/>
    <property type="match status" value="1"/>
</dbReference>
<evidence type="ECO:0000259" key="2">
    <source>
        <dbReference type="SMART" id="SM00256"/>
    </source>
</evidence>
<dbReference type="AlphaFoldDB" id="A0A835E7A0"/>
<feature type="region of interest" description="Disordered" evidence="1">
    <location>
        <begin position="1"/>
        <end position="31"/>
    </location>
</feature>
<feature type="domain" description="F-box" evidence="2">
    <location>
        <begin position="162"/>
        <end position="203"/>
    </location>
</feature>
<dbReference type="InterPro" id="IPR036047">
    <property type="entry name" value="F-box-like_dom_sf"/>
</dbReference>
<dbReference type="OrthoDB" id="586335at2759"/>
<comment type="caution">
    <text evidence="3">The sequence shown here is derived from an EMBL/GenBank/DDBJ whole genome shotgun (WGS) entry which is preliminary data.</text>
</comment>
<dbReference type="Pfam" id="PF00646">
    <property type="entry name" value="F-box"/>
    <property type="match status" value="1"/>
</dbReference>
<dbReference type="Proteomes" id="UP000636709">
    <property type="component" value="Unassembled WGS sequence"/>
</dbReference>
<evidence type="ECO:0000256" key="1">
    <source>
        <dbReference type="SAM" id="MobiDB-lite"/>
    </source>
</evidence>
<dbReference type="SUPFAM" id="SSF81383">
    <property type="entry name" value="F-box domain"/>
    <property type="match status" value="2"/>
</dbReference>
<dbReference type="SMART" id="SM00256">
    <property type="entry name" value="FBOX"/>
    <property type="match status" value="2"/>
</dbReference>
<dbReference type="InterPro" id="IPR005174">
    <property type="entry name" value="KIB1-4_b-propeller"/>
</dbReference>
<accession>A0A835E7A0</accession>
<dbReference type="PANTHER" id="PTHR33110:SF111">
    <property type="entry name" value="DUF295 DOMAIN-CONTAINING PROTEIN"/>
    <property type="match status" value="1"/>
</dbReference>
<feature type="compositionally biased region" description="Polar residues" evidence="1">
    <location>
        <begin position="1"/>
        <end position="14"/>
    </location>
</feature>